<keyword evidence="10" id="KW-1185">Reference proteome</keyword>
<feature type="transmembrane region" description="Helical" evidence="7">
    <location>
        <begin position="205"/>
        <end position="228"/>
    </location>
</feature>
<feature type="transmembrane region" description="Helical" evidence="7">
    <location>
        <begin position="234"/>
        <end position="259"/>
    </location>
</feature>
<comment type="subcellular location">
    <subcellularLocation>
        <location evidence="1">Cell membrane</location>
        <topology evidence="1">Multi-pass membrane protein</topology>
    </subcellularLocation>
</comment>
<dbReference type="InterPro" id="IPR000109">
    <property type="entry name" value="POT_fam"/>
</dbReference>
<evidence type="ECO:0000259" key="8">
    <source>
        <dbReference type="PROSITE" id="PS50850"/>
    </source>
</evidence>
<dbReference type="PANTHER" id="PTHR23517">
    <property type="entry name" value="RESISTANCE PROTEIN MDTM, PUTATIVE-RELATED-RELATED"/>
    <property type="match status" value="1"/>
</dbReference>
<dbReference type="InterPro" id="IPR050171">
    <property type="entry name" value="MFS_Transporters"/>
</dbReference>
<dbReference type="InterPro" id="IPR036259">
    <property type="entry name" value="MFS_trans_sf"/>
</dbReference>
<dbReference type="PANTHER" id="PTHR23517:SF15">
    <property type="entry name" value="PROTON-DEPENDENT OLIGOPEPTIDE FAMILY TRANSPORT PROTEIN"/>
    <property type="match status" value="1"/>
</dbReference>
<gene>
    <name evidence="9" type="ORF">H9L14_03765</name>
</gene>
<dbReference type="Proteomes" id="UP000516105">
    <property type="component" value="Chromosome"/>
</dbReference>
<evidence type="ECO:0000256" key="5">
    <source>
        <dbReference type="ARBA" id="ARBA00022989"/>
    </source>
</evidence>
<dbReference type="Gene3D" id="1.20.1250.20">
    <property type="entry name" value="MFS general substrate transporter like domains"/>
    <property type="match status" value="2"/>
</dbReference>
<name>A0ABX6T8Y8_9SPHN</name>
<keyword evidence="2" id="KW-0813">Transport</keyword>
<evidence type="ECO:0000256" key="6">
    <source>
        <dbReference type="ARBA" id="ARBA00023136"/>
    </source>
</evidence>
<feature type="transmembrane region" description="Helical" evidence="7">
    <location>
        <begin position="299"/>
        <end position="319"/>
    </location>
</feature>
<evidence type="ECO:0000256" key="4">
    <source>
        <dbReference type="ARBA" id="ARBA00022692"/>
    </source>
</evidence>
<evidence type="ECO:0000313" key="9">
    <source>
        <dbReference type="EMBL" id="QNP46327.1"/>
    </source>
</evidence>
<keyword evidence="3" id="KW-1003">Cell membrane</keyword>
<keyword evidence="5 7" id="KW-1133">Transmembrane helix</keyword>
<proteinExistence type="predicted"/>
<dbReference type="SUPFAM" id="SSF103473">
    <property type="entry name" value="MFS general substrate transporter"/>
    <property type="match status" value="1"/>
</dbReference>
<feature type="transmembrane region" description="Helical" evidence="7">
    <location>
        <begin position="176"/>
        <end position="193"/>
    </location>
</feature>
<dbReference type="EMBL" id="CP060782">
    <property type="protein sequence ID" value="QNP46327.1"/>
    <property type="molecule type" value="Genomic_DNA"/>
</dbReference>
<keyword evidence="4 7" id="KW-0812">Transmembrane</keyword>
<dbReference type="InterPro" id="IPR020846">
    <property type="entry name" value="MFS_dom"/>
</dbReference>
<dbReference type="RefSeq" id="WP_187709280.1">
    <property type="nucleotide sequence ID" value="NZ_CP060782.1"/>
</dbReference>
<sequence>MAAGHLAMSRDDTFLLALLLLIAGSGFLKGNISAQVGKLYPPTSESLRERGFTIFSTGINIGAVAGPLGTGTVAAIYGWHAGFALAAVLMLVALAIYLGGQRYLPNSKAEKSARSKLPPLTTAEKKRVWAILFLIATFIPALISYTMIWNVGIVWIDEKVSLGPIPASWFNSVDSFASIIIAPVLVGLWASQARRNVEPEALTKLLIGFAMTGASALLFVAGCLMADADGKVSVLWALAGYFGMGFAFMWYWPVALAIISKSAPAKVNSTMIGGSFLSLFFGTVLMGWVGSFYGEMSNVAFWTLVAGIAFGGSLLILAVRKSLATALGLCSN</sequence>
<dbReference type="PROSITE" id="PS50850">
    <property type="entry name" value="MFS"/>
    <property type="match status" value="1"/>
</dbReference>
<feature type="transmembrane region" description="Helical" evidence="7">
    <location>
        <begin position="271"/>
        <end position="293"/>
    </location>
</feature>
<feature type="domain" description="Major facilitator superfamily (MFS) profile" evidence="8">
    <location>
        <begin position="1"/>
        <end position="323"/>
    </location>
</feature>
<reference evidence="9 10" key="1">
    <citation type="submission" date="2020-08" db="EMBL/GenBank/DDBJ databases">
        <title>Genome sequence of Sphingomonas sediminicola KACC 15039T.</title>
        <authorList>
            <person name="Hyun D.-W."/>
            <person name="Bae J.-W."/>
        </authorList>
    </citation>
    <scope>NUCLEOTIDE SEQUENCE [LARGE SCALE GENOMIC DNA]</scope>
    <source>
        <strain evidence="9 10">KACC 15039</strain>
    </source>
</reference>
<organism evidence="9 10">
    <name type="scientific">Sphingomonas sediminicola</name>
    <dbReference type="NCBI Taxonomy" id="386874"/>
    <lineage>
        <taxon>Bacteria</taxon>
        <taxon>Pseudomonadati</taxon>
        <taxon>Pseudomonadota</taxon>
        <taxon>Alphaproteobacteria</taxon>
        <taxon>Sphingomonadales</taxon>
        <taxon>Sphingomonadaceae</taxon>
        <taxon>Sphingomonas</taxon>
    </lineage>
</organism>
<dbReference type="Pfam" id="PF00854">
    <property type="entry name" value="PTR2"/>
    <property type="match status" value="2"/>
</dbReference>
<evidence type="ECO:0000313" key="10">
    <source>
        <dbReference type="Proteomes" id="UP000516105"/>
    </source>
</evidence>
<accession>A0ABX6T8Y8</accession>
<keyword evidence="6 7" id="KW-0472">Membrane</keyword>
<protein>
    <submittedName>
        <fullName evidence="9">MFS transporter</fullName>
    </submittedName>
</protein>
<evidence type="ECO:0000256" key="2">
    <source>
        <dbReference type="ARBA" id="ARBA00022448"/>
    </source>
</evidence>
<feature type="transmembrane region" description="Helical" evidence="7">
    <location>
        <begin position="128"/>
        <end position="156"/>
    </location>
</feature>
<evidence type="ECO:0000256" key="7">
    <source>
        <dbReference type="SAM" id="Phobius"/>
    </source>
</evidence>
<evidence type="ECO:0000256" key="1">
    <source>
        <dbReference type="ARBA" id="ARBA00004651"/>
    </source>
</evidence>
<feature type="transmembrane region" description="Helical" evidence="7">
    <location>
        <begin position="76"/>
        <end position="98"/>
    </location>
</feature>
<evidence type="ECO:0000256" key="3">
    <source>
        <dbReference type="ARBA" id="ARBA00022475"/>
    </source>
</evidence>